<accession>A0A4R1FQR3</accession>
<proteinExistence type="predicted"/>
<keyword evidence="1" id="KW-0472">Membrane</keyword>
<dbReference type="Proteomes" id="UP000294702">
    <property type="component" value="Unassembled WGS sequence"/>
</dbReference>
<keyword evidence="3" id="KW-1185">Reference proteome</keyword>
<keyword evidence="1" id="KW-0812">Transmembrane</keyword>
<evidence type="ECO:0000313" key="3">
    <source>
        <dbReference type="Proteomes" id="UP000294702"/>
    </source>
</evidence>
<dbReference type="EMBL" id="SMFT01000005">
    <property type="protein sequence ID" value="TCJ95942.1"/>
    <property type="molecule type" value="Genomic_DNA"/>
</dbReference>
<reference evidence="2 3" key="1">
    <citation type="submission" date="2019-03" db="EMBL/GenBank/DDBJ databases">
        <title>Genomic Encyclopedia of Type Strains, Phase IV (KMG-IV): sequencing the most valuable type-strain genomes for metagenomic binning, comparative biology and taxonomic classification.</title>
        <authorList>
            <person name="Goeker M."/>
        </authorList>
    </citation>
    <scope>NUCLEOTIDE SEQUENCE [LARGE SCALE GENOMIC DNA]</scope>
    <source>
        <strain evidence="2 3">DSM 15534</strain>
    </source>
</reference>
<comment type="caution">
    <text evidence="2">The sequence shown here is derived from an EMBL/GenBank/DDBJ whole genome shotgun (WGS) entry which is preliminary data.</text>
</comment>
<evidence type="ECO:0000313" key="2">
    <source>
        <dbReference type="EMBL" id="TCJ95942.1"/>
    </source>
</evidence>
<sequence>MEYLFASVCVACSAYLLGMESAYWGWFLFMAFLAVVF</sequence>
<protein>
    <submittedName>
        <fullName evidence="2">Uncharacterized protein</fullName>
    </submittedName>
</protein>
<gene>
    <name evidence="2" type="ORF">EV694_1945</name>
</gene>
<name>A0A4R1FQR3_9PAST</name>
<dbReference type="AlphaFoldDB" id="A0A4R1FQR3"/>
<feature type="transmembrane region" description="Helical" evidence="1">
    <location>
        <begin position="14"/>
        <end position="36"/>
    </location>
</feature>
<keyword evidence="1" id="KW-1133">Transmembrane helix</keyword>
<evidence type="ECO:0000256" key="1">
    <source>
        <dbReference type="SAM" id="Phobius"/>
    </source>
</evidence>
<organism evidence="2 3">
    <name type="scientific">Volucribacter psittacicida</name>
    <dbReference type="NCBI Taxonomy" id="203482"/>
    <lineage>
        <taxon>Bacteria</taxon>
        <taxon>Pseudomonadati</taxon>
        <taxon>Pseudomonadota</taxon>
        <taxon>Gammaproteobacteria</taxon>
        <taxon>Pasteurellales</taxon>
        <taxon>Pasteurellaceae</taxon>
        <taxon>Volucribacter</taxon>
    </lineage>
</organism>